<keyword evidence="1" id="KW-1133">Transmembrane helix</keyword>
<dbReference type="HOGENOM" id="CLU_087070_0_0_1"/>
<dbReference type="OrthoDB" id="10032492at2759"/>
<feature type="domain" description="CWH43-like N-terminal" evidence="2">
    <location>
        <begin position="9"/>
        <end position="202"/>
    </location>
</feature>
<feature type="transmembrane region" description="Helical" evidence="1">
    <location>
        <begin position="76"/>
        <end position="100"/>
    </location>
</feature>
<feature type="transmembrane region" description="Helical" evidence="1">
    <location>
        <begin position="148"/>
        <end position="168"/>
    </location>
</feature>
<sequence>MGNLLDCSFGLWNTQHKWHAPDQPKPVFLTDMGAHAHTKGFFIPMTVITGVFYMLSLLAIRLCGQWGFIYPTSSELEAIFGWFSVLTSAGCAGCLIALSIRDTVHHHRLNWQFTASYYVLAFAAADSNLVEWLFAYYRYHKQSNLVAVSFYFKALISLAATASVIAYAGMYHYHDHSRSARFEWVVEFLWAIYIFLFCLDLLPAIHYERYPLNDLEKGVSS</sequence>
<evidence type="ECO:0000313" key="3">
    <source>
        <dbReference type="EMBL" id="EPX73395.1"/>
    </source>
</evidence>
<dbReference type="GeneID" id="25034208"/>
<protein>
    <recommendedName>
        <fullName evidence="2">CWH43-like N-terminal domain-containing protein</fullName>
    </recommendedName>
</protein>
<dbReference type="EMBL" id="KE503207">
    <property type="protein sequence ID" value="EPX73395.1"/>
    <property type="molecule type" value="Genomic_DNA"/>
</dbReference>
<dbReference type="eggNOG" id="ENOG502RZQS">
    <property type="taxonomic scope" value="Eukaryota"/>
</dbReference>
<evidence type="ECO:0000259" key="2">
    <source>
        <dbReference type="Pfam" id="PF10277"/>
    </source>
</evidence>
<proteinExistence type="predicted"/>
<dbReference type="Proteomes" id="UP000016088">
    <property type="component" value="Unassembled WGS sequence"/>
</dbReference>
<keyword evidence="1" id="KW-0472">Membrane</keyword>
<keyword evidence="1" id="KW-0812">Transmembrane</keyword>
<dbReference type="VEuPathDB" id="FungiDB:SOCG_16325"/>
<dbReference type="InterPro" id="IPR019402">
    <property type="entry name" value="CWH43_N"/>
</dbReference>
<dbReference type="Pfam" id="PF10277">
    <property type="entry name" value="Frag1"/>
    <property type="match status" value="1"/>
</dbReference>
<keyword evidence="4" id="KW-1185">Reference proteome</keyword>
<accession>S9R4W9</accession>
<gene>
    <name evidence="3" type="ORF">SOCG_16325</name>
</gene>
<dbReference type="RefSeq" id="XP_013019555.1">
    <property type="nucleotide sequence ID" value="XM_013164101.1"/>
</dbReference>
<feature type="transmembrane region" description="Helical" evidence="1">
    <location>
        <begin position="188"/>
        <end position="207"/>
    </location>
</feature>
<dbReference type="AlphaFoldDB" id="S9R4W9"/>
<feature type="transmembrane region" description="Helical" evidence="1">
    <location>
        <begin position="115"/>
        <end position="136"/>
    </location>
</feature>
<evidence type="ECO:0000313" key="4">
    <source>
        <dbReference type="Proteomes" id="UP000016088"/>
    </source>
</evidence>
<feature type="transmembrane region" description="Helical" evidence="1">
    <location>
        <begin position="41"/>
        <end position="64"/>
    </location>
</feature>
<organism evidence="3 4">
    <name type="scientific">Schizosaccharomyces octosporus (strain yFS286)</name>
    <name type="common">Fission yeast</name>
    <name type="synonym">Octosporomyces octosporus</name>
    <dbReference type="NCBI Taxonomy" id="483514"/>
    <lineage>
        <taxon>Eukaryota</taxon>
        <taxon>Fungi</taxon>
        <taxon>Dikarya</taxon>
        <taxon>Ascomycota</taxon>
        <taxon>Taphrinomycotina</taxon>
        <taxon>Schizosaccharomycetes</taxon>
        <taxon>Schizosaccharomycetales</taxon>
        <taxon>Schizosaccharomycetaceae</taxon>
        <taxon>Schizosaccharomyces</taxon>
    </lineage>
</organism>
<evidence type="ECO:0000256" key="1">
    <source>
        <dbReference type="SAM" id="Phobius"/>
    </source>
</evidence>
<name>S9R4W9_SCHOY</name>
<reference evidence="3 4" key="1">
    <citation type="journal article" date="2011" name="Science">
        <title>Comparative functional genomics of the fission yeasts.</title>
        <authorList>
            <person name="Rhind N."/>
            <person name="Chen Z."/>
            <person name="Yassour M."/>
            <person name="Thompson D.A."/>
            <person name="Haas B.J."/>
            <person name="Habib N."/>
            <person name="Wapinski I."/>
            <person name="Roy S."/>
            <person name="Lin M.F."/>
            <person name="Heiman D.I."/>
            <person name="Young S.K."/>
            <person name="Furuya K."/>
            <person name="Guo Y."/>
            <person name="Pidoux A."/>
            <person name="Chen H.M."/>
            <person name="Robbertse B."/>
            <person name="Goldberg J.M."/>
            <person name="Aoki K."/>
            <person name="Bayne E.H."/>
            <person name="Berlin A.M."/>
            <person name="Desjardins C.A."/>
            <person name="Dobbs E."/>
            <person name="Dukaj L."/>
            <person name="Fan L."/>
            <person name="FitzGerald M.G."/>
            <person name="French C."/>
            <person name="Gujja S."/>
            <person name="Hansen K."/>
            <person name="Keifenheim D."/>
            <person name="Levin J.Z."/>
            <person name="Mosher R.A."/>
            <person name="Mueller C.A."/>
            <person name="Pfiffner J."/>
            <person name="Priest M."/>
            <person name="Russ C."/>
            <person name="Smialowska A."/>
            <person name="Swoboda P."/>
            <person name="Sykes S.M."/>
            <person name="Vaughn M."/>
            <person name="Vengrova S."/>
            <person name="Yoder R."/>
            <person name="Zeng Q."/>
            <person name="Allshire R."/>
            <person name="Baulcombe D."/>
            <person name="Birren B.W."/>
            <person name="Brown W."/>
            <person name="Ekwall K."/>
            <person name="Kellis M."/>
            <person name="Leatherwood J."/>
            <person name="Levin H."/>
            <person name="Margalit H."/>
            <person name="Martienssen R."/>
            <person name="Nieduszynski C.A."/>
            <person name="Spatafora J.W."/>
            <person name="Friedman N."/>
            <person name="Dalgaard J.Z."/>
            <person name="Baumann P."/>
            <person name="Niki H."/>
            <person name="Regev A."/>
            <person name="Nusbaum C."/>
        </authorList>
    </citation>
    <scope>NUCLEOTIDE SEQUENCE [LARGE SCALE GENOMIC DNA]</scope>
    <source>
        <strain evidence="4">yFS286</strain>
    </source>
</reference>